<dbReference type="Proteomes" id="UP000241090">
    <property type="component" value="Segment"/>
</dbReference>
<protein>
    <submittedName>
        <fullName evidence="2">Uncharacterized protein</fullName>
    </submittedName>
</protein>
<accession>A0A2H4P6U0</accession>
<reference evidence="2 3" key="1">
    <citation type="submission" date="2017-09" db="EMBL/GenBank/DDBJ databases">
        <authorList>
            <person name="Ehlers B."/>
            <person name="Leendertz F.H."/>
        </authorList>
    </citation>
    <scope>NUCLEOTIDE SEQUENCE [LARGE SCALE GENOMIC DNA]</scope>
</reference>
<feature type="compositionally biased region" description="Low complexity" evidence="1">
    <location>
        <begin position="66"/>
        <end position="123"/>
    </location>
</feature>
<feature type="region of interest" description="Disordered" evidence="1">
    <location>
        <begin position="29"/>
        <end position="123"/>
    </location>
</feature>
<proteinExistence type="predicted"/>
<evidence type="ECO:0000313" key="2">
    <source>
        <dbReference type="EMBL" id="ATW57894.1"/>
    </source>
</evidence>
<organism evidence="2 3">
    <name type="scientific">Pseudomonas phage tabernarius</name>
    <dbReference type="NCBI Taxonomy" id="2048978"/>
    <lineage>
        <taxon>Viruses</taxon>
        <taxon>Duplodnaviria</taxon>
        <taxon>Heunggongvirae</taxon>
        <taxon>Uroviricota</taxon>
        <taxon>Caudoviricetes</taxon>
        <taxon>Lindbergviridae</taxon>
        <taxon>Tabernariusvirus</taxon>
        <taxon>Tabernariusvirus tabernarius</taxon>
    </lineage>
</organism>
<gene>
    <name evidence="2" type="ORF">CNR33_00048</name>
</gene>
<keyword evidence="3" id="KW-1185">Reference proteome</keyword>
<name>A0A2H4P6U0_9CAUD</name>
<sequence>MNFLQYAKGVLMQVETGLHIYPKAEAQQPEQFVAASSPALSLPGLDPVTDTSTAPDDGAGLPTMGAATTDAATTDATTDAPAADATASEAPAADATDSTASEAPAATADAPAATEAPADEAAQ</sequence>
<evidence type="ECO:0000256" key="1">
    <source>
        <dbReference type="SAM" id="MobiDB-lite"/>
    </source>
</evidence>
<evidence type="ECO:0000313" key="3">
    <source>
        <dbReference type="Proteomes" id="UP000241090"/>
    </source>
</evidence>
<dbReference type="EMBL" id="MG018926">
    <property type="protein sequence ID" value="ATW57894.1"/>
    <property type="molecule type" value="Genomic_DNA"/>
</dbReference>